<sequence length="109" mass="12698">MDTISKPRSFVDPKGKKIKISRSGVFLDDKFYCEPTVVIKRADNTVLKFLKKFINMLKFLFPPSVMFNYHKSAPIRYQKFIVTTSFVATRSGLLRWIDHIKKPDDSPEP</sequence>
<evidence type="ECO:0000313" key="2">
    <source>
        <dbReference type="Proteomes" id="UP000092445"/>
    </source>
</evidence>
<protein>
    <submittedName>
        <fullName evidence="1">Uncharacterized protein</fullName>
    </submittedName>
</protein>
<organism evidence="1 2">
    <name type="scientific">Glossina pallidipes</name>
    <name type="common">Tsetse fly</name>
    <dbReference type="NCBI Taxonomy" id="7398"/>
    <lineage>
        <taxon>Eukaryota</taxon>
        <taxon>Metazoa</taxon>
        <taxon>Ecdysozoa</taxon>
        <taxon>Arthropoda</taxon>
        <taxon>Hexapoda</taxon>
        <taxon>Insecta</taxon>
        <taxon>Pterygota</taxon>
        <taxon>Neoptera</taxon>
        <taxon>Endopterygota</taxon>
        <taxon>Diptera</taxon>
        <taxon>Brachycera</taxon>
        <taxon>Muscomorpha</taxon>
        <taxon>Hippoboscoidea</taxon>
        <taxon>Glossinidae</taxon>
        <taxon>Glossina</taxon>
    </lineage>
</organism>
<keyword evidence="2" id="KW-1185">Reference proteome</keyword>
<reference evidence="2" key="1">
    <citation type="submission" date="2014-03" db="EMBL/GenBank/DDBJ databases">
        <authorList>
            <person name="Aksoy S."/>
            <person name="Warren W."/>
            <person name="Wilson R.K."/>
        </authorList>
    </citation>
    <scope>NUCLEOTIDE SEQUENCE [LARGE SCALE GENOMIC DNA]</scope>
    <source>
        <strain evidence="2">IAEA</strain>
    </source>
</reference>
<reference evidence="1" key="2">
    <citation type="submission" date="2020-05" db="UniProtKB">
        <authorList>
            <consortium name="EnsemblMetazoa"/>
        </authorList>
    </citation>
    <scope>IDENTIFICATION</scope>
    <source>
        <strain evidence="1">IAEA</strain>
    </source>
</reference>
<dbReference type="Proteomes" id="UP000092445">
    <property type="component" value="Unassembled WGS sequence"/>
</dbReference>
<proteinExistence type="predicted"/>
<accession>A0A1A9ZTG8</accession>
<evidence type="ECO:0000313" key="1">
    <source>
        <dbReference type="EnsemblMetazoa" id="GPAI024382-PA"/>
    </source>
</evidence>
<dbReference type="STRING" id="7398.A0A1A9ZTG8"/>
<name>A0A1A9ZTG8_GLOPL</name>
<dbReference type="EnsemblMetazoa" id="GPAI024382-RA">
    <property type="protein sequence ID" value="GPAI024382-PA"/>
    <property type="gene ID" value="GPAI024382"/>
</dbReference>
<dbReference type="VEuPathDB" id="VectorBase:GPAI024382"/>
<dbReference type="AlphaFoldDB" id="A0A1A9ZTG8"/>